<dbReference type="InterPro" id="IPR006544">
    <property type="entry name" value="P-type_TPase_V"/>
</dbReference>
<dbReference type="GO" id="GO:0016020">
    <property type="term" value="C:membrane"/>
    <property type="evidence" value="ECO:0007669"/>
    <property type="project" value="UniProtKB-SubCell"/>
</dbReference>
<dbReference type="InterPro" id="IPR059000">
    <property type="entry name" value="ATPase_P-type_domA"/>
</dbReference>
<feature type="transmembrane region" description="Helical" evidence="11">
    <location>
        <begin position="720"/>
        <end position="742"/>
    </location>
</feature>
<dbReference type="PANTHER" id="PTHR45630">
    <property type="entry name" value="CATION-TRANSPORTING ATPASE-RELATED"/>
    <property type="match status" value="1"/>
</dbReference>
<dbReference type="InterPro" id="IPR018303">
    <property type="entry name" value="ATPase_P-typ_P_site"/>
</dbReference>
<feature type="compositionally biased region" description="Basic and acidic residues" evidence="10">
    <location>
        <begin position="646"/>
        <end position="657"/>
    </location>
</feature>
<keyword evidence="14" id="KW-1185">Reference proteome</keyword>
<feature type="region of interest" description="Disordered" evidence="10">
    <location>
        <begin position="214"/>
        <end position="244"/>
    </location>
</feature>
<keyword evidence="9 11" id="KW-0472">Membrane</keyword>
<comment type="caution">
    <text evidence="13">The sequence shown here is derived from an EMBL/GenBank/DDBJ whole genome shotgun (WGS) entry which is preliminary data.</text>
</comment>
<comment type="subcellular location">
    <subcellularLocation>
        <location evidence="1">Membrane</location>
        <topology evidence="1">Multi-pass membrane protein</topology>
    </subcellularLocation>
</comment>
<evidence type="ECO:0000256" key="4">
    <source>
        <dbReference type="ARBA" id="ARBA00022741"/>
    </source>
</evidence>
<feature type="region of interest" description="Disordered" evidence="10">
    <location>
        <begin position="635"/>
        <end position="664"/>
    </location>
</feature>
<dbReference type="EMBL" id="JALLPB020000190">
    <property type="protein sequence ID" value="KAL3815616.1"/>
    <property type="molecule type" value="Genomic_DNA"/>
</dbReference>
<dbReference type="SUPFAM" id="SSF81660">
    <property type="entry name" value="Metal cation-transporting ATPase, ATP-binding domain N"/>
    <property type="match status" value="1"/>
</dbReference>
<dbReference type="InterPro" id="IPR044492">
    <property type="entry name" value="P_typ_ATPase_HD_dom"/>
</dbReference>
<evidence type="ECO:0000256" key="3">
    <source>
        <dbReference type="ARBA" id="ARBA00022723"/>
    </source>
</evidence>
<dbReference type="InterPro" id="IPR036412">
    <property type="entry name" value="HAD-like_sf"/>
</dbReference>
<feature type="compositionally biased region" description="Gly residues" evidence="10">
    <location>
        <begin position="532"/>
        <end position="541"/>
    </location>
</feature>
<keyword evidence="4" id="KW-0547">Nucleotide-binding</keyword>
<dbReference type="SFLD" id="SFLDF00027">
    <property type="entry name" value="p-type_atpase"/>
    <property type="match status" value="1"/>
</dbReference>
<dbReference type="PRINTS" id="PR00119">
    <property type="entry name" value="CATATPASE"/>
</dbReference>
<sequence length="1381" mass="152259">MTTMVNEAVSIDAGETEQTTMPLKKPPKRRCDRLLSSHRRCGGGEGKGGGERIIPLTKRHVALRLDVAPFVVCYAVLVVMDNSSTAMHSSYAMIVIDLSFLFLLVMQLLTFLKCQWDPIWQARVGYRRYAFVPSSSSLSSSSSRARMKMDGMSTWTHCLVVPQSSFDARRRTSVIADRDSAATSSSSHSYSSSITVRAERPGIVPVEISTHVLVDGHDAGRRKKKKSKEEEEMAEEEEMETMTTSITSHVASIRFRGWTYRCCINDTSSRGRRGFSSDHRNEHVDLPMESIWSVHHNDPDEDSGEEMDEEEMYDDDEDNDGEFMDDDAVDATSTYKWEPRFHRLHFPVDLPLDFYVRRWRGHHRSAHADASDDASADANDCPLASTSHRNSTLDAALSIYGDNTTVIPLPPYLSLLRQQLLQPMFLFQTFCVLLWCLDEYWIYSIYTLCSLLIFECVQAYSRYKSVRRLREEAVGGGVDGDYCDEDDDYDGADAVECFRMGSWTTVPARRLVVGDVVSLASPSSHNKNSDAAGGGGGGGGRRQSLPSSSHLRRRRRNNNLDRDRGFAIPADLLLLGGRAVVNEAMLTGESVPQVKESIGVEGCGTTTRLDLSDDGASSSAHSRCILFGGTVLMDHHSSEESEEEDRGEKHPKSEGFSKRMSSSLVDTIPPPPNRGLVCFVLRTGFNTVQGQLLRTMAYHAEAGGGGNGGGGDGVNAMETLYFLLILLLCALCSAATVVEHAWGDVTRNHFKLVLHVVIIITSVIPPELPMELSLAVTQSLGELIKRYQVYCTEPFRIPLAGLVDTCCFDKTGTLTSDTLRLHGVRLPYGGKIRSKKRNSIMKADDDLILFDDTISKTKSTFLSPDNDDGDDTNTSSVDTIRSLLPPETLRVMVGCQSLATTHVFIPGRGFQTELCGDPLEKAVMEGCGFTIHPRTEAVVEKEHLLMDGSIYLTPLSSKSRGSIKVLHRFGFSSKLRRMTVLALDSTESPDCTTNAALWALTKGAPEALKPMLDPSSLPVDYEEAYIRHMRRGRRVLALAYRDLGKNTPSNFARWKCSRDSVEDKLKFAGLLVLDSPLKADSARVIRELRSGNQNVVMVTGDAMLTAVEVARRVGIIDASQECTYELCYLVEAKEEEQFVFLPLDRGVGANVSKQLVYTPSKYSDLAAMVRDGKTNFCVSGDTLTKLANHAIVGGMKEIDDDRAVLNHPAAKLALSRLVPLCSVFARHAPRHKEAVIAAFNASGRHTLMCGDGTNDVGALKQAHVGVSIISVPGLEAKQRLADEVISAVKSEEKRERKAAKSSHSSIEKTPKRKRAKQIERSLQDLAEAEDELNFVSLGNASVASPFTSRKTSIRCCKDILAQGRCTLVTMIQIYKILGVSQ</sequence>
<feature type="compositionally biased region" description="Acidic residues" evidence="10">
    <location>
        <begin position="299"/>
        <end position="323"/>
    </location>
</feature>
<dbReference type="SFLD" id="SFLDG00002">
    <property type="entry name" value="C1.7:_P-type_atpase_like"/>
    <property type="match status" value="1"/>
</dbReference>
<proteinExistence type="predicted"/>
<reference evidence="13 14" key="1">
    <citation type="submission" date="2024-10" db="EMBL/GenBank/DDBJ databases">
        <title>Updated reference genomes for cyclostephanoid diatoms.</title>
        <authorList>
            <person name="Roberts W.R."/>
            <person name="Alverson A.J."/>
        </authorList>
    </citation>
    <scope>NUCLEOTIDE SEQUENCE [LARGE SCALE GENOMIC DNA]</scope>
    <source>
        <strain evidence="13 14">AJA228-03</strain>
    </source>
</reference>
<feature type="region of interest" description="Disordered" evidence="10">
    <location>
        <begin position="1291"/>
        <end position="1318"/>
    </location>
</feature>
<dbReference type="PROSITE" id="PS00154">
    <property type="entry name" value="ATPASE_E1_E2"/>
    <property type="match status" value="1"/>
</dbReference>
<evidence type="ECO:0000313" key="14">
    <source>
        <dbReference type="Proteomes" id="UP001530377"/>
    </source>
</evidence>
<keyword evidence="3" id="KW-0479">Metal-binding</keyword>
<dbReference type="InterPro" id="IPR023298">
    <property type="entry name" value="ATPase_P-typ_TM_dom_sf"/>
</dbReference>
<dbReference type="SUPFAM" id="SSF81665">
    <property type="entry name" value="Calcium ATPase, transmembrane domain M"/>
    <property type="match status" value="1"/>
</dbReference>
<dbReference type="Proteomes" id="UP001530377">
    <property type="component" value="Unassembled WGS sequence"/>
</dbReference>
<evidence type="ECO:0000256" key="7">
    <source>
        <dbReference type="ARBA" id="ARBA00022967"/>
    </source>
</evidence>
<feature type="region of interest" description="Disordered" evidence="10">
    <location>
        <begin position="293"/>
        <end position="323"/>
    </location>
</feature>
<protein>
    <recommendedName>
        <fullName evidence="12">P-type ATPase A domain-containing protein</fullName>
    </recommendedName>
</protein>
<evidence type="ECO:0000259" key="12">
    <source>
        <dbReference type="Pfam" id="PF00122"/>
    </source>
</evidence>
<feature type="region of interest" description="Disordered" evidence="10">
    <location>
        <begin position="520"/>
        <end position="558"/>
    </location>
</feature>
<evidence type="ECO:0000256" key="11">
    <source>
        <dbReference type="SAM" id="Phobius"/>
    </source>
</evidence>
<evidence type="ECO:0000256" key="10">
    <source>
        <dbReference type="SAM" id="MobiDB-lite"/>
    </source>
</evidence>
<dbReference type="InterPro" id="IPR023299">
    <property type="entry name" value="ATPase_P-typ_cyto_dom_N"/>
</dbReference>
<dbReference type="PANTHER" id="PTHR45630:SF7">
    <property type="entry name" value="ENDOPLASMIC RETICULUM TRANSMEMBRANE HELIX TRANSLOCASE"/>
    <property type="match status" value="1"/>
</dbReference>
<feature type="transmembrane region" description="Helical" evidence="11">
    <location>
        <begin position="61"/>
        <end position="79"/>
    </location>
</feature>
<organism evidence="13 14">
    <name type="scientific">Cyclostephanos tholiformis</name>
    <dbReference type="NCBI Taxonomy" id="382380"/>
    <lineage>
        <taxon>Eukaryota</taxon>
        <taxon>Sar</taxon>
        <taxon>Stramenopiles</taxon>
        <taxon>Ochrophyta</taxon>
        <taxon>Bacillariophyta</taxon>
        <taxon>Coscinodiscophyceae</taxon>
        <taxon>Thalassiosirophycidae</taxon>
        <taxon>Stephanodiscales</taxon>
        <taxon>Stephanodiscaceae</taxon>
        <taxon>Cyclostephanos</taxon>
    </lineage>
</organism>
<gene>
    <name evidence="13" type="ORF">ACHAXA_007148</name>
</gene>
<keyword evidence="8 11" id="KW-1133">Transmembrane helix</keyword>
<evidence type="ECO:0000256" key="8">
    <source>
        <dbReference type="ARBA" id="ARBA00022989"/>
    </source>
</evidence>
<feature type="domain" description="P-type ATPase A" evidence="12">
    <location>
        <begin position="565"/>
        <end position="634"/>
    </location>
</feature>
<evidence type="ECO:0000256" key="2">
    <source>
        <dbReference type="ARBA" id="ARBA00022692"/>
    </source>
</evidence>
<dbReference type="Gene3D" id="3.40.1110.10">
    <property type="entry name" value="Calcium-transporting ATPase, cytoplasmic domain N"/>
    <property type="match status" value="1"/>
</dbReference>
<dbReference type="SFLD" id="SFLDS00003">
    <property type="entry name" value="Haloacid_Dehalogenase"/>
    <property type="match status" value="1"/>
</dbReference>
<evidence type="ECO:0000313" key="13">
    <source>
        <dbReference type="EMBL" id="KAL3815616.1"/>
    </source>
</evidence>
<keyword evidence="5" id="KW-0067">ATP-binding</keyword>
<name>A0ABD3RTH4_9STRA</name>
<feature type="compositionally biased region" description="Acidic residues" evidence="10">
    <location>
        <begin position="230"/>
        <end position="240"/>
    </location>
</feature>
<dbReference type="Gene3D" id="3.40.50.1000">
    <property type="entry name" value="HAD superfamily/HAD-like"/>
    <property type="match status" value="2"/>
</dbReference>
<evidence type="ECO:0000256" key="1">
    <source>
        <dbReference type="ARBA" id="ARBA00004141"/>
    </source>
</evidence>
<dbReference type="InterPro" id="IPR023214">
    <property type="entry name" value="HAD_sf"/>
</dbReference>
<keyword evidence="7" id="KW-1278">Translocase</keyword>
<dbReference type="GO" id="GO:0046872">
    <property type="term" value="F:metal ion binding"/>
    <property type="evidence" value="ECO:0007669"/>
    <property type="project" value="UniProtKB-KW"/>
</dbReference>
<dbReference type="Gene3D" id="1.20.1110.10">
    <property type="entry name" value="Calcium-transporting ATPase, transmembrane domain"/>
    <property type="match status" value="1"/>
</dbReference>
<dbReference type="SUPFAM" id="SSF56784">
    <property type="entry name" value="HAD-like"/>
    <property type="match status" value="1"/>
</dbReference>
<feature type="transmembrane region" description="Helical" evidence="11">
    <location>
        <begin position="91"/>
        <end position="112"/>
    </location>
</feature>
<accession>A0ABD3RTH4</accession>
<dbReference type="Pfam" id="PF00122">
    <property type="entry name" value="E1-E2_ATPase"/>
    <property type="match status" value="1"/>
</dbReference>
<evidence type="ECO:0000256" key="6">
    <source>
        <dbReference type="ARBA" id="ARBA00022842"/>
    </source>
</evidence>
<keyword evidence="2 11" id="KW-0812">Transmembrane</keyword>
<dbReference type="InterPro" id="IPR008250">
    <property type="entry name" value="ATPase_P-typ_transduc_dom_A_sf"/>
</dbReference>
<keyword evidence="6" id="KW-0460">Magnesium</keyword>
<dbReference type="GO" id="GO:0005524">
    <property type="term" value="F:ATP binding"/>
    <property type="evidence" value="ECO:0007669"/>
    <property type="project" value="UniProtKB-KW"/>
</dbReference>
<dbReference type="SUPFAM" id="SSF81653">
    <property type="entry name" value="Calcium ATPase, transduction domain A"/>
    <property type="match status" value="1"/>
</dbReference>
<evidence type="ECO:0000256" key="9">
    <source>
        <dbReference type="ARBA" id="ARBA00023136"/>
    </source>
</evidence>
<evidence type="ECO:0000256" key="5">
    <source>
        <dbReference type="ARBA" id="ARBA00022840"/>
    </source>
</evidence>
<dbReference type="Gene3D" id="2.70.150.10">
    <property type="entry name" value="Calcium-transporting ATPase, cytoplasmic transduction domain A"/>
    <property type="match status" value="1"/>
</dbReference>